<sequence>MKLSCTLISGLIVDYTDFLVAMKMICANSVPMLKIIIGPTTIAITRISFLYLFQKEIGGTDTYVQNLLLGGMSSNGTGFFIQSISSEYVM</sequence>
<proteinExistence type="predicted"/>
<dbReference type="EMBL" id="JX997159">
    <property type="protein sequence ID" value="AGE50405.1"/>
    <property type="molecule type" value="Genomic_DNA"/>
</dbReference>
<accession>M1HVG8</accession>
<dbReference type="KEGG" id="vg:41900306"/>
<evidence type="ECO:0000313" key="1">
    <source>
        <dbReference type="EMBL" id="AGE50405.1"/>
    </source>
</evidence>
<gene>
    <name evidence="1" type="primary">CVA-1_155R</name>
    <name evidence="1" type="ORF">PBCVCVA1_155R</name>
</gene>
<reference evidence="1 2" key="1">
    <citation type="submission" date="2012-10" db="EMBL/GenBank/DDBJ databases">
        <title>Towards defining the chloroviruses: a genomic journey through a genus of large DNA viruses.</title>
        <authorList>
            <person name="Jeanniard A."/>
            <person name="Dunigan D.D."/>
            <person name="Gurnon J.R."/>
            <person name="Agarkova I."/>
            <person name="Kang M."/>
            <person name="Vitek J."/>
            <person name="Duncan G."/>
            <person name="McClung O.W."/>
            <person name="Larsen M."/>
            <person name="Claverie J.-M."/>
            <person name="Van Etten J.L."/>
            <person name="Blanc G."/>
        </authorList>
    </citation>
    <scope>NUCLEOTIDE SEQUENCE [LARGE SCALE GENOMIC DNA]</scope>
</reference>
<protein>
    <submittedName>
        <fullName evidence="1">Uncharacterized protein</fullName>
    </submittedName>
</protein>
<dbReference type="Proteomes" id="UP000243236">
    <property type="component" value="Segment"/>
</dbReference>
<dbReference type="GeneID" id="41900306"/>
<keyword evidence="2" id="KW-1185">Reference proteome</keyword>
<dbReference type="RefSeq" id="YP_009701741.1">
    <property type="nucleotide sequence ID" value="NC_044937.1"/>
</dbReference>
<evidence type="ECO:0000313" key="2">
    <source>
        <dbReference type="Proteomes" id="UP000243236"/>
    </source>
</evidence>
<organism evidence="1 2">
    <name type="scientific">Paramecium bursaria Chlorella virus CVA-1</name>
    <dbReference type="NCBI Taxonomy" id="42683"/>
    <lineage>
        <taxon>Viruses</taxon>
        <taxon>Varidnaviria</taxon>
        <taxon>Bamfordvirae</taxon>
        <taxon>Nucleocytoviricota</taxon>
        <taxon>Megaviricetes</taxon>
        <taxon>Algavirales</taxon>
        <taxon>Phycodnaviridae</taxon>
        <taxon>Chlorovirus</taxon>
        <taxon>Chlorovirus conductrix</taxon>
        <taxon>Paramecium bursaria Chlorella virus A1</taxon>
    </lineage>
</organism>
<name>M1HVG8_9PHYC</name>